<evidence type="ECO:0000256" key="4">
    <source>
        <dbReference type="ARBA" id="ARBA00022618"/>
    </source>
</evidence>
<dbReference type="Gene3D" id="6.10.250.660">
    <property type="match status" value="1"/>
</dbReference>
<name>A0ABP4YKQ1_9ACTN</name>
<sequence length="91" mass="9830">MASITATDVRAVTFDKAPFGRRGYDEEQVDAFLDEVVETLTSLETRINGLPDQPSVLAVLEQITARLDRIENSVAPRPGPPDPLLGGAQPL</sequence>
<accession>A0ABP4YKQ1</accession>
<dbReference type="InterPro" id="IPR007793">
    <property type="entry name" value="DivIVA_fam"/>
</dbReference>
<keyword evidence="4" id="KW-0132">Cell division</keyword>
<comment type="caution">
    <text evidence="9">The sequence shown here is derived from an EMBL/GenBank/DDBJ whole genome shotgun (WGS) entry which is preliminary data.</text>
</comment>
<evidence type="ECO:0000256" key="1">
    <source>
        <dbReference type="ARBA" id="ARBA00004496"/>
    </source>
</evidence>
<organism evidence="9 10">
    <name type="scientific">Luedemannella flava</name>
    <dbReference type="NCBI Taxonomy" id="349316"/>
    <lineage>
        <taxon>Bacteria</taxon>
        <taxon>Bacillati</taxon>
        <taxon>Actinomycetota</taxon>
        <taxon>Actinomycetes</taxon>
        <taxon>Micromonosporales</taxon>
        <taxon>Micromonosporaceae</taxon>
        <taxon>Luedemannella</taxon>
    </lineage>
</organism>
<keyword evidence="3" id="KW-0963">Cytoplasm</keyword>
<comment type="subcellular location">
    <subcellularLocation>
        <location evidence="1">Cytoplasm</location>
    </subcellularLocation>
</comment>
<gene>
    <name evidence="9" type="ORF">GCM10009682_39550</name>
</gene>
<dbReference type="Proteomes" id="UP001500218">
    <property type="component" value="Unassembled WGS sequence"/>
</dbReference>
<reference evidence="10" key="1">
    <citation type="journal article" date="2019" name="Int. J. Syst. Evol. Microbiol.">
        <title>The Global Catalogue of Microorganisms (GCM) 10K type strain sequencing project: providing services to taxonomists for standard genome sequencing and annotation.</title>
        <authorList>
            <consortium name="The Broad Institute Genomics Platform"/>
            <consortium name="The Broad Institute Genome Sequencing Center for Infectious Disease"/>
            <person name="Wu L."/>
            <person name="Ma J."/>
        </authorList>
    </citation>
    <scope>NUCLEOTIDE SEQUENCE [LARGE SCALE GENOMIC DNA]</scope>
    <source>
        <strain evidence="10">JCM 13250</strain>
    </source>
</reference>
<dbReference type="Pfam" id="PF05103">
    <property type="entry name" value="DivIVA"/>
    <property type="match status" value="1"/>
</dbReference>
<feature type="region of interest" description="Disordered" evidence="8">
    <location>
        <begin position="71"/>
        <end position="91"/>
    </location>
</feature>
<evidence type="ECO:0000313" key="10">
    <source>
        <dbReference type="Proteomes" id="UP001500218"/>
    </source>
</evidence>
<proteinExistence type="predicted"/>
<dbReference type="InterPro" id="IPR019933">
    <property type="entry name" value="DivIVA_domain"/>
</dbReference>
<evidence type="ECO:0000256" key="8">
    <source>
        <dbReference type="SAM" id="MobiDB-lite"/>
    </source>
</evidence>
<keyword evidence="6" id="KW-0131">Cell cycle</keyword>
<evidence type="ECO:0000256" key="5">
    <source>
        <dbReference type="ARBA" id="ARBA00023054"/>
    </source>
</evidence>
<evidence type="ECO:0000256" key="7">
    <source>
        <dbReference type="ARBA" id="ARBA00031737"/>
    </source>
</evidence>
<keyword evidence="5" id="KW-0175">Coiled coil</keyword>
<protein>
    <recommendedName>
        <fullName evidence="2">Cell wall synthesis protein Wag31</fullName>
    </recommendedName>
    <alternativeName>
        <fullName evidence="7">Antigen 84</fullName>
    </alternativeName>
</protein>
<dbReference type="NCBIfam" id="TIGR03544">
    <property type="entry name" value="DivI1A_domain"/>
    <property type="match status" value="1"/>
</dbReference>
<evidence type="ECO:0000313" key="9">
    <source>
        <dbReference type="EMBL" id="GAA1814552.1"/>
    </source>
</evidence>
<keyword evidence="10" id="KW-1185">Reference proteome</keyword>
<evidence type="ECO:0000256" key="3">
    <source>
        <dbReference type="ARBA" id="ARBA00022490"/>
    </source>
</evidence>
<dbReference type="RefSeq" id="WP_344134164.1">
    <property type="nucleotide sequence ID" value="NZ_BAAALT010000127.1"/>
</dbReference>
<dbReference type="EMBL" id="BAAALT010000127">
    <property type="protein sequence ID" value="GAA1814552.1"/>
    <property type="molecule type" value="Genomic_DNA"/>
</dbReference>
<evidence type="ECO:0000256" key="2">
    <source>
        <dbReference type="ARBA" id="ARBA00018787"/>
    </source>
</evidence>
<evidence type="ECO:0000256" key="6">
    <source>
        <dbReference type="ARBA" id="ARBA00023306"/>
    </source>
</evidence>